<accession>A0A0D0QFF4</accession>
<keyword evidence="6" id="KW-1185">Reference proteome</keyword>
<dbReference type="CDD" id="cd01427">
    <property type="entry name" value="HAD_like"/>
    <property type="match status" value="1"/>
</dbReference>
<dbReference type="Gene3D" id="3.40.50.1000">
    <property type="entry name" value="HAD superfamily/HAD-like"/>
    <property type="match status" value="1"/>
</dbReference>
<organism evidence="5 6">
    <name type="scientific">Wenxinia marina DSM 24838</name>
    <dbReference type="NCBI Taxonomy" id="1123501"/>
    <lineage>
        <taxon>Bacteria</taxon>
        <taxon>Pseudomonadati</taxon>
        <taxon>Pseudomonadota</taxon>
        <taxon>Alphaproteobacteria</taxon>
        <taxon>Rhodobacterales</taxon>
        <taxon>Roseobacteraceae</taxon>
        <taxon>Wenxinia</taxon>
    </lineage>
</organism>
<dbReference type="RefSeq" id="WP_018304907.1">
    <property type="nucleotide sequence ID" value="NZ_KB902316.1"/>
</dbReference>
<dbReference type="InterPro" id="IPR023214">
    <property type="entry name" value="HAD_sf"/>
</dbReference>
<dbReference type="EC" id="3.1.3.18" evidence="4"/>
<dbReference type="InterPro" id="IPR036412">
    <property type="entry name" value="HAD-like_sf"/>
</dbReference>
<reference evidence="5 6" key="1">
    <citation type="submission" date="2013-01" db="EMBL/GenBank/DDBJ databases">
        <authorList>
            <person name="Fiebig A."/>
            <person name="Goeker M."/>
            <person name="Klenk H.-P.P."/>
        </authorList>
    </citation>
    <scope>NUCLEOTIDE SEQUENCE [LARGE SCALE GENOMIC DNA]</scope>
    <source>
        <strain evidence="5 6">DSM 24838</strain>
    </source>
</reference>
<dbReference type="NCBIfam" id="TIGR01549">
    <property type="entry name" value="HAD-SF-IA-v1"/>
    <property type="match status" value="1"/>
</dbReference>
<dbReference type="PATRIC" id="fig|1123501.6.peg.2153"/>
<dbReference type="eggNOG" id="COG0546">
    <property type="taxonomic scope" value="Bacteria"/>
</dbReference>
<dbReference type="Gene3D" id="1.10.150.240">
    <property type="entry name" value="Putative phosphatase, domain 2"/>
    <property type="match status" value="1"/>
</dbReference>
<dbReference type="SUPFAM" id="SSF56784">
    <property type="entry name" value="HAD-like"/>
    <property type="match status" value="1"/>
</dbReference>
<dbReference type="GO" id="GO:0005829">
    <property type="term" value="C:cytosol"/>
    <property type="evidence" value="ECO:0007669"/>
    <property type="project" value="TreeGrafter"/>
</dbReference>
<gene>
    <name evidence="5" type="ORF">Wenmar_02057</name>
</gene>
<evidence type="ECO:0000313" key="6">
    <source>
        <dbReference type="Proteomes" id="UP000035100"/>
    </source>
</evidence>
<evidence type="ECO:0000256" key="2">
    <source>
        <dbReference type="ARBA" id="ARBA00004818"/>
    </source>
</evidence>
<dbReference type="PANTHER" id="PTHR43434">
    <property type="entry name" value="PHOSPHOGLYCOLATE PHOSPHATASE"/>
    <property type="match status" value="1"/>
</dbReference>
<dbReference type="InterPro" id="IPR023198">
    <property type="entry name" value="PGP-like_dom2"/>
</dbReference>
<evidence type="ECO:0000256" key="3">
    <source>
        <dbReference type="ARBA" id="ARBA00006171"/>
    </source>
</evidence>
<evidence type="ECO:0000256" key="1">
    <source>
        <dbReference type="ARBA" id="ARBA00000830"/>
    </source>
</evidence>
<proteinExistence type="inferred from homology"/>
<comment type="caution">
    <text evidence="5">The sequence shown here is derived from an EMBL/GenBank/DDBJ whole genome shotgun (WGS) entry which is preliminary data.</text>
</comment>
<comment type="pathway">
    <text evidence="2">Organic acid metabolism; glycolate biosynthesis; glycolate from 2-phosphoglycolate: step 1/1.</text>
</comment>
<dbReference type="InterPro" id="IPR050155">
    <property type="entry name" value="HAD-like_hydrolase_sf"/>
</dbReference>
<comment type="catalytic activity">
    <reaction evidence="1">
        <text>2-phosphoglycolate + H2O = glycolate + phosphate</text>
        <dbReference type="Rhea" id="RHEA:14369"/>
        <dbReference type="ChEBI" id="CHEBI:15377"/>
        <dbReference type="ChEBI" id="CHEBI:29805"/>
        <dbReference type="ChEBI" id="CHEBI:43474"/>
        <dbReference type="ChEBI" id="CHEBI:58033"/>
        <dbReference type="EC" id="3.1.3.18"/>
    </reaction>
</comment>
<dbReference type="EMBL" id="AONG01000009">
    <property type="protein sequence ID" value="KIQ69693.1"/>
    <property type="molecule type" value="Genomic_DNA"/>
</dbReference>
<dbReference type="PANTHER" id="PTHR43434:SF1">
    <property type="entry name" value="PHOSPHOGLYCOLATE PHOSPHATASE"/>
    <property type="match status" value="1"/>
</dbReference>
<evidence type="ECO:0000313" key="5">
    <source>
        <dbReference type="EMBL" id="KIQ69693.1"/>
    </source>
</evidence>
<dbReference type="Pfam" id="PF00702">
    <property type="entry name" value="Hydrolase"/>
    <property type="match status" value="1"/>
</dbReference>
<dbReference type="Proteomes" id="UP000035100">
    <property type="component" value="Unassembled WGS sequence"/>
</dbReference>
<dbReference type="InterPro" id="IPR006439">
    <property type="entry name" value="HAD-SF_hydro_IA"/>
</dbReference>
<dbReference type="AlphaFoldDB" id="A0A0D0QFF4"/>
<keyword evidence="5" id="KW-0378">Hydrolase</keyword>
<sequence>MTAPGAGIRGLLFDKDGTLFDFQRTWGAWAVEAIAALSAGDPALEARIADILGFDRAEGRFRKGSIVIAETTPTIARHLAPVLPDAPDPGQLATRLDRIALGTPQVPACDLGPLFARLAGAGLALGLATNDSAAAAEGHLSTAGVRGAFGFVSGYDSGHGAKPGPGPARAFCAEAGLPPEAVAMVGDSLHDMECARAAGCVAIAVLTGPAEADTLGPASDAVLASIADLPHWLGLG</sequence>
<evidence type="ECO:0000256" key="4">
    <source>
        <dbReference type="ARBA" id="ARBA00013078"/>
    </source>
</evidence>
<comment type="similarity">
    <text evidence="3">Belongs to the HAD-like hydrolase superfamily. CbbY/CbbZ/Gph/YieH family.</text>
</comment>
<name>A0A0D0QFF4_9RHOB</name>
<protein>
    <recommendedName>
        <fullName evidence="4">phosphoglycolate phosphatase</fullName>
        <ecNumber evidence="4">3.1.3.18</ecNumber>
    </recommendedName>
</protein>
<dbReference type="STRING" id="1123501.Wenmar_02057"/>
<dbReference type="GO" id="GO:0008967">
    <property type="term" value="F:phosphoglycolate phosphatase activity"/>
    <property type="evidence" value="ECO:0007669"/>
    <property type="project" value="UniProtKB-EC"/>
</dbReference>
<dbReference type="GO" id="GO:0006281">
    <property type="term" value="P:DNA repair"/>
    <property type="evidence" value="ECO:0007669"/>
    <property type="project" value="TreeGrafter"/>
</dbReference>